<reference evidence="1" key="1">
    <citation type="submission" date="2018-02" db="EMBL/GenBank/DDBJ databases">
        <title>The genomes of Aspergillus section Nigri reveals drivers in fungal speciation.</title>
        <authorList>
            <consortium name="DOE Joint Genome Institute"/>
            <person name="Vesth T.C."/>
            <person name="Nybo J."/>
            <person name="Theobald S."/>
            <person name="Brandl J."/>
            <person name="Frisvad J.C."/>
            <person name="Nielsen K.F."/>
            <person name="Lyhne E.K."/>
            <person name="Kogle M.E."/>
            <person name="Kuo A."/>
            <person name="Riley R."/>
            <person name="Clum A."/>
            <person name="Nolan M."/>
            <person name="Lipzen A."/>
            <person name="Salamov A."/>
            <person name="Henrissat B."/>
            <person name="Wiebenga A."/>
            <person name="De vries R.P."/>
            <person name="Grigoriev I.V."/>
            <person name="Mortensen U.H."/>
            <person name="Andersen M.R."/>
            <person name="Baker S.E."/>
        </authorList>
    </citation>
    <scope>NUCLEOTIDE SEQUENCE</scope>
    <source>
        <strain evidence="1">CBS 115574</strain>
    </source>
</reference>
<gene>
    <name evidence="1" type="ORF">BO79DRAFT_216253</name>
</gene>
<protein>
    <submittedName>
        <fullName evidence="1">Uncharacterized protein</fullName>
    </submittedName>
</protein>
<dbReference type="Proteomes" id="UP000249748">
    <property type="component" value="Unassembled WGS sequence"/>
</dbReference>
<organism evidence="1 2">
    <name type="scientific">Aspergillus costaricaensis CBS 115574</name>
    <dbReference type="NCBI Taxonomy" id="1448317"/>
    <lineage>
        <taxon>Eukaryota</taxon>
        <taxon>Fungi</taxon>
        <taxon>Dikarya</taxon>
        <taxon>Ascomycota</taxon>
        <taxon>Pezizomycotina</taxon>
        <taxon>Eurotiomycetes</taxon>
        <taxon>Eurotiomycetidae</taxon>
        <taxon>Eurotiales</taxon>
        <taxon>Aspergillaceae</taxon>
        <taxon>Aspergillus</taxon>
        <taxon>Aspergillus subgen. Circumdati</taxon>
    </lineage>
</organism>
<accession>A0ACD1IJW6</accession>
<name>A0ACD1IJW6_9EURO</name>
<evidence type="ECO:0000313" key="2">
    <source>
        <dbReference type="Proteomes" id="UP000249748"/>
    </source>
</evidence>
<sequence length="132" mass="13665">MAPTAGTPPALASTRSLGMYATVTAMSKIVVVVLLLPAGSAGASPGASIVTVVDHVDSDTDGMLFLSQLVRACCVCALSSAVEMAITGLARVERSNAVQTLDWLLKNGDPLGYNKYVITPSVVWVKDLIITS</sequence>
<dbReference type="EMBL" id="KZ824545">
    <property type="protein sequence ID" value="RAK90070.1"/>
    <property type="molecule type" value="Genomic_DNA"/>
</dbReference>
<proteinExistence type="predicted"/>
<evidence type="ECO:0000313" key="1">
    <source>
        <dbReference type="EMBL" id="RAK90070.1"/>
    </source>
</evidence>
<keyword evidence="2" id="KW-1185">Reference proteome</keyword>